<organism evidence="9 10">
    <name type="scientific">Ferrimonas pelagia</name>
    <dbReference type="NCBI Taxonomy" id="1177826"/>
    <lineage>
        <taxon>Bacteria</taxon>
        <taxon>Pseudomonadati</taxon>
        <taxon>Pseudomonadota</taxon>
        <taxon>Gammaproteobacteria</taxon>
        <taxon>Alteromonadales</taxon>
        <taxon>Ferrimonadaceae</taxon>
        <taxon>Ferrimonas</taxon>
    </lineage>
</organism>
<dbReference type="PANTHER" id="PTHR30329:SF21">
    <property type="entry name" value="LIPOPROTEIN YIAD-RELATED"/>
    <property type="match status" value="1"/>
</dbReference>
<dbReference type="CDD" id="cd07185">
    <property type="entry name" value="OmpA_C-like"/>
    <property type="match status" value="1"/>
</dbReference>
<dbReference type="Pfam" id="PF00691">
    <property type="entry name" value="OmpA"/>
    <property type="match status" value="1"/>
</dbReference>
<comment type="subcellular location">
    <subcellularLocation>
        <location evidence="6">Cell outer membrane</location>
        <topology evidence="6">Lipid-anchor</topology>
    </subcellularLocation>
</comment>
<feature type="signal peptide" evidence="7">
    <location>
        <begin position="1"/>
        <end position="18"/>
    </location>
</feature>
<accession>A0ABP9EAP6</accession>
<evidence type="ECO:0000256" key="1">
    <source>
        <dbReference type="ARBA" id="ARBA00022729"/>
    </source>
</evidence>
<evidence type="ECO:0000259" key="8">
    <source>
        <dbReference type="PROSITE" id="PS51123"/>
    </source>
</evidence>
<proteinExistence type="inferred from homology"/>
<keyword evidence="1 6" id="KW-0732">Signal</keyword>
<evidence type="ECO:0000256" key="6">
    <source>
        <dbReference type="HAMAP-Rule" id="MF_02204"/>
    </source>
</evidence>
<protein>
    <recommendedName>
        <fullName evidence="6">Peptidoglycan-associated lipoprotein</fullName>
        <shortName evidence="6">PAL</shortName>
    </recommendedName>
</protein>
<comment type="caution">
    <text evidence="9">The sequence shown here is derived from an EMBL/GenBank/DDBJ whole genome shotgun (WGS) entry which is preliminary data.</text>
</comment>
<evidence type="ECO:0000313" key="10">
    <source>
        <dbReference type="Proteomes" id="UP001499988"/>
    </source>
</evidence>
<dbReference type="SUPFAM" id="SSF103088">
    <property type="entry name" value="OmpA-like"/>
    <property type="match status" value="1"/>
</dbReference>
<dbReference type="PRINTS" id="PR01021">
    <property type="entry name" value="OMPADOMAIN"/>
</dbReference>
<dbReference type="InterPro" id="IPR039001">
    <property type="entry name" value="Pal"/>
</dbReference>
<evidence type="ECO:0000256" key="5">
    <source>
        <dbReference type="ARBA" id="ARBA00023288"/>
    </source>
</evidence>
<evidence type="ECO:0000256" key="7">
    <source>
        <dbReference type="SAM" id="SignalP"/>
    </source>
</evidence>
<evidence type="ECO:0000256" key="3">
    <source>
        <dbReference type="ARBA" id="ARBA00023139"/>
    </source>
</evidence>
<keyword evidence="10" id="KW-1185">Reference proteome</keyword>
<dbReference type="HAMAP" id="MF_02204">
    <property type="entry name" value="Pal"/>
    <property type="match status" value="1"/>
</dbReference>
<dbReference type="PROSITE" id="PS51257">
    <property type="entry name" value="PROKAR_LIPOPROTEIN"/>
    <property type="match status" value="1"/>
</dbReference>
<evidence type="ECO:0000313" key="9">
    <source>
        <dbReference type="EMBL" id="GAA4873023.1"/>
    </source>
</evidence>
<name>A0ABP9EAP6_9GAMM</name>
<comment type="subunit">
    <text evidence="6">The Tol-Pal system is composed of five core proteins: the inner membrane proteins TolA, TolQ and TolR, the periplasmic protein TolB and the outer membrane protein Pal. They form a network linking the inner and outer membranes and the peptidoglycan layer.</text>
</comment>
<keyword evidence="3 6" id="KW-0564">Palmitate</keyword>
<sequence length="177" mass="19613">MKLNKVAKGLLFAIPALALTACSSTAGVDADSEILDNQTSLEQAGGPEVGGLDQVQTAEERQREKYAELRREHILYFDFDRADIRPEFGELLEAHAAFLVENPRTRVIIEGHADERGTPEYNIALSERRGKAVQRYLQSLGVLSSQMEVVPYGEEKLLDSAATEAAHTKNRRAVLVY</sequence>
<keyword evidence="2 6" id="KW-0472">Membrane</keyword>
<keyword evidence="6" id="KW-0131">Cell cycle</keyword>
<gene>
    <name evidence="6 9" type="primary">pal</name>
    <name evidence="9" type="ORF">GCM10023333_02310</name>
</gene>
<reference evidence="10" key="1">
    <citation type="journal article" date="2019" name="Int. J. Syst. Evol. Microbiol.">
        <title>The Global Catalogue of Microorganisms (GCM) 10K type strain sequencing project: providing services to taxonomists for standard genome sequencing and annotation.</title>
        <authorList>
            <consortium name="The Broad Institute Genomics Platform"/>
            <consortium name="The Broad Institute Genome Sequencing Center for Infectious Disease"/>
            <person name="Wu L."/>
            <person name="Ma J."/>
        </authorList>
    </citation>
    <scope>NUCLEOTIDE SEQUENCE [LARGE SCALE GENOMIC DNA]</scope>
    <source>
        <strain evidence="10">JCM 18401</strain>
    </source>
</reference>
<dbReference type="InterPro" id="IPR006665">
    <property type="entry name" value="OmpA-like"/>
</dbReference>
<evidence type="ECO:0000256" key="2">
    <source>
        <dbReference type="ARBA" id="ARBA00023136"/>
    </source>
</evidence>
<dbReference type="RefSeq" id="WP_345332453.1">
    <property type="nucleotide sequence ID" value="NZ_BAABJZ010000004.1"/>
</dbReference>
<dbReference type="PROSITE" id="PS51123">
    <property type="entry name" value="OMPA_2"/>
    <property type="match status" value="1"/>
</dbReference>
<dbReference type="EMBL" id="BAABJZ010000004">
    <property type="protein sequence ID" value="GAA4873023.1"/>
    <property type="molecule type" value="Genomic_DNA"/>
</dbReference>
<dbReference type="Proteomes" id="UP001499988">
    <property type="component" value="Unassembled WGS sequence"/>
</dbReference>
<dbReference type="PANTHER" id="PTHR30329">
    <property type="entry name" value="STATOR ELEMENT OF FLAGELLAR MOTOR COMPLEX"/>
    <property type="match status" value="1"/>
</dbReference>
<dbReference type="InterPro" id="IPR050330">
    <property type="entry name" value="Bact_OuterMem_StrucFunc"/>
</dbReference>
<keyword evidence="4 6" id="KW-0998">Cell outer membrane</keyword>
<evidence type="ECO:0000256" key="4">
    <source>
        <dbReference type="ARBA" id="ARBA00023237"/>
    </source>
</evidence>
<dbReference type="InterPro" id="IPR036737">
    <property type="entry name" value="OmpA-like_sf"/>
</dbReference>
<comment type="function">
    <text evidence="6">Part of the Tol-Pal system, which plays a role in outer membrane invagination during cell division and is important for maintaining outer membrane integrity.</text>
</comment>
<dbReference type="Gene3D" id="3.30.1330.60">
    <property type="entry name" value="OmpA-like domain"/>
    <property type="match status" value="1"/>
</dbReference>
<feature type="chain" id="PRO_5046689430" description="Peptidoglycan-associated lipoprotein" evidence="7">
    <location>
        <begin position="19"/>
        <end position="177"/>
    </location>
</feature>
<feature type="domain" description="OmpA-like" evidence="8">
    <location>
        <begin position="64"/>
        <end position="177"/>
    </location>
</feature>
<keyword evidence="5 6" id="KW-0449">Lipoprotein</keyword>
<keyword evidence="6" id="KW-0132">Cell division</keyword>
<dbReference type="InterPro" id="IPR006664">
    <property type="entry name" value="OMP_bac"/>
</dbReference>
<comment type="similarity">
    <text evidence="6">Belongs to the Pal lipoprotein family.</text>
</comment>